<dbReference type="PANTHER" id="PTHR31604">
    <property type="entry name" value="PROTEIN LATERAL ROOT PRIMORDIUM 1"/>
    <property type="match status" value="1"/>
</dbReference>
<dbReference type="GO" id="GO:0005634">
    <property type="term" value="C:nucleus"/>
    <property type="evidence" value="ECO:0007669"/>
    <property type="project" value="UniProtKB-SubCell"/>
</dbReference>
<evidence type="ECO:0000256" key="5">
    <source>
        <dbReference type="ARBA" id="ARBA00023125"/>
    </source>
</evidence>
<organism evidence="9 10">
    <name type="scientific">Canna indica</name>
    <name type="common">Indian-shot</name>
    <dbReference type="NCBI Taxonomy" id="4628"/>
    <lineage>
        <taxon>Eukaryota</taxon>
        <taxon>Viridiplantae</taxon>
        <taxon>Streptophyta</taxon>
        <taxon>Embryophyta</taxon>
        <taxon>Tracheophyta</taxon>
        <taxon>Spermatophyta</taxon>
        <taxon>Magnoliopsida</taxon>
        <taxon>Liliopsida</taxon>
        <taxon>Zingiberales</taxon>
        <taxon>Cannaceae</taxon>
        <taxon>Canna</taxon>
    </lineage>
</organism>
<comment type="subcellular location">
    <subcellularLocation>
        <location evidence="1">Nucleus</location>
    </subcellularLocation>
</comment>
<dbReference type="GO" id="GO:0003700">
    <property type="term" value="F:DNA-binding transcription factor activity"/>
    <property type="evidence" value="ECO:0007669"/>
    <property type="project" value="InterPro"/>
</dbReference>
<evidence type="ECO:0000256" key="7">
    <source>
        <dbReference type="ARBA" id="ARBA00023242"/>
    </source>
</evidence>
<dbReference type="PANTHER" id="PTHR31604:SF2">
    <property type="entry name" value="PROTEIN SHI RELATED SEQUENCE 7"/>
    <property type="match status" value="1"/>
</dbReference>
<keyword evidence="5" id="KW-0238">DNA-binding</keyword>
<feature type="region of interest" description="Disordered" evidence="8">
    <location>
        <begin position="81"/>
        <end position="101"/>
    </location>
</feature>
<proteinExistence type="inferred from homology"/>
<evidence type="ECO:0000256" key="4">
    <source>
        <dbReference type="ARBA" id="ARBA00022833"/>
    </source>
</evidence>
<sequence>MSSSTAGLLSFSDEPLQAGSAIGRAMSSRSGSSGGGGMSCQDCDNQANKDCSHMRCRTCYKSRGFQISNAPRTSRALWSLPPSAASASNSSPTPSLRSNSTRSTCNYVATALETIALATLRLVLAVCNQSAPVDISHKWHSERLTVVNWSTVRQRRLRRATS</sequence>
<keyword evidence="6" id="KW-0010">Activator</keyword>
<dbReference type="AlphaFoldDB" id="A0AAQ3KBM9"/>
<dbReference type="EMBL" id="CP136893">
    <property type="protein sequence ID" value="WOL03587.1"/>
    <property type="molecule type" value="Genomic_DNA"/>
</dbReference>
<evidence type="ECO:0000256" key="3">
    <source>
        <dbReference type="ARBA" id="ARBA00022723"/>
    </source>
</evidence>
<dbReference type="Proteomes" id="UP001327560">
    <property type="component" value="Chromosome 4"/>
</dbReference>
<keyword evidence="3" id="KW-0479">Metal-binding</keyword>
<dbReference type="NCBIfam" id="TIGR01623">
    <property type="entry name" value="put_zinc_LRP1"/>
    <property type="match status" value="1"/>
</dbReference>
<dbReference type="GO" id="GO:0045893">
    <property type="term" value="P:positive regulation of DNA-templated transcription"/>
    <property type="evidence" value="ECO:0007669"/>
    <property type="project" value="TreeGrafter"/>
</dbReference>
<comment type="similarity">
    <text evidence="2">Belongs to the SHI protein family.</text>
</comment>
<dbReference type="InterPro" id="IPR006510">
    <property type="entry name" value="Znf_LRP1"/>
</dbReference>
<dbReference type="GO" id="GO:0003677">
    <property type="term" value="F:DNA binding"/>
    <property type="evidence" value="ECO:0007669"/>
    <property type="project" value="UniProtKB-KW"/>
</dbReference>
<name>A0AAQ3KBM9_9LILI</name>
<gene>
    <name evidence="9" type="ORF">Cni_G12307</name>
</gene>
<evidence type="ECO:0000313" key="10">
    <source>
        <dbReference type="Proteomes" id="UP001327560"/>
    </source>
</evidence>
<keyword evidence="7" id="KW-0539">Nucleus</keyword>
<protein>
    <submittedName>
        <fullName evidence="9">Protein SHI RELATED SEQUENCE 1</fullName>
    </submittedName>
</protein>
<evidence type="ECO:0000313" key="9">
    <source>
        <dbReference type="EMBL" id="WOL03587.1"/>
    </source>
</evidence>
<dbReference type="GO" id="GO:0046872">
    <property type="term" value="F:metal ion binding"/>
    <property type="evidence" value="ECO:0007669"/>
    <property type="project" value="UniProtKB-KW"/>
</dbReference>
<reference evidence="9 10" key="1">
    <citation type="submission" date="2023-10" db="EMBL/GenBank/DDBJ databases">
        <title>Chromosome-scale genome assembly provides insights into flower coloration mechanisms of Canna indica.</title>
        <authorList>
            <person name="Li C."/>
        </authorList>
    </citation>
    <scope>NUCLEOTIDE SEQUENCE [LARGE SCALE GENOMIC DNA]</scope>
    <source>
        <tissue evidence="9">Flower</tissue>
    </source>
</reference>
<evidence type="ECO:0000256" key="8">
    <source>
        <dbReference type="SAM" id="MobiDB-lite"/>
    </source>
</evidence>
<keyword evidence="4" id="KW-0862">Zinc</keyword>
<accession>A0AAQ3KBM9</accession>
<keyword evidence="10" id="KW-1185">Reference proteome</keyword>
<evidence type="ECO:0000256" key="1">
    <source>
        <dbReference type="ARBA" id="ARBA00004123"/>
    </source>
</evidence>
<evidence type="ECO:0000256" key="2">
    <source>
        <dbReference type="ARBA" id="ARBA00006911"/>
    </source>
</evidence>
<dbReference type="InterPro" id="IPR007818">
    <property type="entry name" value="SHI"/>
</dbReference>
<evidence type="ECO:0000256" key="6">
    <source>
        <dbReference type="ARBA" id="ARBA00023159"/>
    </source>
</evidence>
<dbReference type="Pfam" id="PF05142">
    <property type="entry name" value="DUF702"/>
    <property type="match status" value="1"/>
</dbReference>